<organism evidence="1 2">
    <name type="scientific">Enterococcus canintestini</name>
    <dbReference type="NCBI Taxonomy" id="317010"/>
    <lineage>
        <taxon>Bacteria</taxon>
        <taxon>Bacillati</taxon>
        <taxon>Bacillota</taxon>
        <taxon>Bacilli</taxon>
        <taxon>Lactobacillales</taxon>
        <taxon>Enterococcaceae</taxon>
        <taxon>Enterococcus</taxon>
    </lineage>
</organism>
<protein>
    <submittedName>
        <fullName evidence="1">Uncharacterized protein</fullName>
    </submittedName>
</protein>
<accession>A0A1L8R7K2</accession>
<name>A0A1L8R7K2_9ENTE</name>
<sequence length="53" mass="6139">MNMTFYNTKTNVPYRVTLDTKLNLFIVFDQRNSNHFATGVTIEQAVQELQKSA</sequence>
<reference evidence="1 2" key="1">
    <citation type="submission" date="2014-12" db="EMBL/GenBank/DDBJ databases">
        <title>Draft genome sequences of 29 type strains of Enterococci.</title>
        <authorList>
            <person name="Zhong Z."/>
            <person name="Sun Z."/>
            <person name="Liu W."/>
            <person name="Zhang W."/>
            <person name="Zhang H."/>
        </authorList>
    </citation>
    <scope>NUCLEOTIDE SEQUENCE [LARGE SCALE GENOMIC DNA]</scope>
    <source>
        <strain evidence="1 2">DSM 21207</strain>
    </source>
</reference>
<comment type="caution">
    <text evidence="1">The sequence shown here is derived from an EMBL/GenBank/DDBJ whole genome shotgun (WGS) entry which is preliminary data.</text>
</comment>
<evidence type="ECO:0000313" key="2">
    <source>
        <dbReference type="Proteomes" id="UP000182835"/>
    </source>
</evidence>
<dbReference type="Proteomes" id="UP000182835">
    <property type="component" value="Unassembled WGS sequence"/>
</dbReference>
<proteinExistence type="predicted"/>
<gene>
    <name evidence="1" type="ORF">RU96_GL002023</name>
</gene>
<dbReference type="AlphaFoldDB" id="A0A1L8R7K2"/>
<evidence type="ECO:0000313" key="1">
    <source>
        <dbReference type="EMBL" id="OJG15718.1"/>
    </source>
</evidence>
<dbReference type="EMBL" id="JXKG01000005">
    <property type="protein sequence ID" value="OJG15718.1"/>
    <property type="molecule type" value="Genomic_DNA"/>
</dbReference>